<dbReference type="PANTHER" id="PTHR35317:SF23">
    <property type="entry name" value="OS04G0629600 PROTEIN"/>
    <property type="match status" value="1"/>
</dbReference>
<dbReference type="Proteomes" id="UP001443914">
    <property type="component" value="Unassembled WGS sequence"/>
</dbReference>
<evidence type="ECO:0000313" key="1">
    <source>
        <dbReference type="EMBL" id="KAK9667332.1"/>
    </source>
</evidence>
<evidence type="ECO:0000313" key="2">
    <source>
        <dbReference type="Proteomes" id="UP001443914"/>
    </source>
</evidence>
<dbReference type="PANTHER" id="PTHR35317">
    <property type="entry name" value="OS04G0629600 PROTEIN"/>
    <property type="match status" value="1"/>
</dbReference>
<dbReference type="Pfam" id="PF14223">
    <property type="entry name" value="Retrotran_gag_2"/>
    <property type="match status" value="1"/>
</dbReference>
<gene>
    <name evidence="1" type="ORF">RND81_14G248900</name>
</gene>
<protein>
    <submittedName>
        <fullName evidence="1">Uncharacterized protein</fullName>
    </submittedName>
</protein>
<name>A0AAW1GTE4_SAPOF</name>
<dbReference type="AlphaFoldDB" id="A0AAW1GTE4"/>
<keyword evidence="2" id="KW-1185">Reference proteome</keyword>
<organism evidence="1 2">
    <name type="scientific">Saponaria officinalis</name>
    <name type="common">Common soapwort</name>
    <name type="synonym">Lychnis saponaria</name>
    <dbReference type="NCBI Taxonomy" id="3572"/>
    <lineage>
        <taxon>Eukaryota</taxon>
        <taxon>Viridiplantae</taxon>
        <taxon>Streptophyta</taxon>
        <taxon>Embryophyta</taxon>
        <taxon>Tracheophyta</taxon>
        <taxon>Spermatophyta</taxon>
        <taxon>Magnoliopsida</taxon>
        <taxon>eudicotyledons</taxon>
        <taxon>Gunneridae</taxon>
        <taxon>Pentapetalae</taxon>
        <taxon>Caryophyllales</taxon>
        <taxon>Caryophyllaceae</taxon>
        <taxon>Caryophylleae</taxon>
        <taxon>Saponaria</taxon>
    </lineage>
</organism>
<proteinExistence type="predicted"/>
<reference evidence="1" key="1">
    <citation type="submission" date="2024-03" db="EMBL/GenBank/DDBJ databases">
        <title>WGS assembly of Saponaria officinalis var. Norfolk2.</title>
        <authorList>
            <person name="Jenkins J."/>
            <person name="Shu S."/>
            <person name="Grimwood J."/>
            <person name="Barry K."/>
            <person name="Goodstein D."/>
            <person name="Schmutz J."/>
            <person name="Leebens-Mack J."/>
            <person name="Osbourn A."/>
        </authorList>
    </citation>
    <scope>NUCLEOTIDE SEQUENCE [LARGE SCALE GENOMIC DNA]</scope>
    <source>
        <strain evidence="1">JIC</strain>
    </source>
</reference>
<sequence>MTSRRSFRTIKGGRAKCKSSEAITTFRTSNGGKLIGHARPRHVARLSNRATSHNRGRPNDKTLFLEIRLTITPLGVPVLSSGNISNIRCDIPELRGDKYKVWKERVLLNLGWMDIDYAIRKDEPASITEASTHDAINLYDKWERSNRLSVMFIKTKICASIRGSLKQYTKVKNLLKVIDEQFFSSMRHTDTKGVRDYILRLRNIVAQLKTLEVTISDTFLVNFILCTLPPQYAPFKISYNTHKDKWSINVLMTMCVQEEGRLLMEEGVKKKNDHYKGKGKGKIPAEPTIKKEPKCHFYKKKGHIQKDWPDFKAWLVKKGYDKPKEISGK</sequence>
<accession>A0AAW1GTE4</accession>
<comment type="caution">
    <text evidence="1">The sequence shown here is derived from an EMBL/GenBank/DDBJ whole genome shotgun (WGS) entry which is preliminary data.</text>
</comment>
<dbReference type="EMBL" id="JBDFQZ010000014">
    <property type="protein sequence ID" value="KAK9667332.1"/>
    <property type="molecule type" value="Genomic_DNA"/>
</dbReference>